<evidence type="ECO:0000313" key="2">
    <source>
        <dbReference type="EMBL" id="KAE8999590.1"/>
    </source>
</evidence>
<dbReference type="EMBL" id="QXFZ01000959">
    <property type="protein sequence ID" value="KAE9100272.1"/>
    <property type="molecule type" value="Genomic_DNA"/>
</dbReference>
<organism evidence="1 10">
    <name type="scientific">Phytophthora fragariae</name>
    <dbReference type="NCBI Taxonomy" id="53985"/>
    <lineage>
        <taxon>Eukaryota</taxon>
        <taxon>Sar</taxon>
        <taxon>Stramenopiles</taxon>
        <taxon>Oomycota</taxon>
        <taxon>Peronosporomycetes</taxon>
        <taxon>Peronosporales</taxon>
        <taxon>Peronosporaceae</taxon>
        <taxon>Phytophthora</taxon>
    </lineage>
</organism>
<dbReference type="EMBL" id="QXGD01000865">
    <property type="protein sequence ID" value="KAE9221994.1"/>
    <property type="molecule type" value="Genomic_DNA"/>
</dbReference>
<proteinExistence type="predicted"/>
<evidence type="ECO:0000313" key="12">
    <source>
        <dbReference type="Proteomes" id="UP000437068"/>
    </source>
</evidence>
<gene>
    <name evidence="8" type="ORF">PF001_g14907</name>
    <name evidence="7" type="ORF">PF002_g15400</name>
    <name evidence="5" type="ORF">PF004_g22079</name>
    <name evidence="6" type="ORF">PF005_g15417</name>
    <name evidence="4" type="ORF">PF006_g14570</name>
    <name evidence="3" type="ORF">PF007_g15575</name>
    <name evidence="9" type="ORF">PF008_g14983</name>
    <name evidence="1" type="ORF">PF009_g16771</name>
    <name evidence="2" type="ORF">PF011_g14560</name>
</gene>
<dbReference type="Proteomes" id="UP000441208">
    <property type="component" value="Unassembled WGS sequence"/>
</dbReference>
<dbReference type="Proteomes" id="UP000476176">
    <property type="component" value="Unassembled WGS sequence"/>
</dbReference>
<dbReference type="EMBL" id="QXFW01000945">
    <property type="protein sequence ID" value="KAE8999590.1"/>
    <property type="molecule type" value="Genomic_DNA"/>
</dbReference>
<dbReference type="Proteomes" id="UP000486351">
    <property type="component" value="Unassembled WGS sequence"/>
</dbReference>
<evidence type="ECO:0000313" key="15">
    <source>
        <dbReference type="Proteomes" id="UP000441208"/>
    </source>
</evidence>
<evidence type="ECO:0000313" key="8">
    <source>
        <dbReference type="EMBL" id="KAE9300510.1"/>
    </source>
</evidence>
<evidence type="ECO:0000313" key="9">
    <source>
        <dbReference type="EMBL" id="KAE9332364.1"/>
    </source>
</evidence>
<evidence type="ECO:0000313" key="13">
    <source>
        <dbReference type="Proteomes" id="UP000440367"/>
    </source>
</evidence>
<evidence type="ECO:0000313" key="7">
    <source>
        <dbReference type="EMBL" id="KAE9221994.1"/>
    </source>
</evidence>
<dbReference type="EMBL" id="QXGE01000946">
    <property type="protein sequence ID" value="KAE9300510.1"/>
    <property type="molecule type" value="Genomic_DNA"/>
</dbReference>
<dbReference type="Proteomes" id="UP000433483">
    <property type="component" value="Unassembled WGS sequence"/>
</dbReference>
<evidence type="ECO:0000313" key="5">
    <source>
        <dbReference type="EMBL" id="KAE9189872.1"/>
    </source>
</evidence>
<sequence>MKFLRCFGRRPGKLNEARAIVEQKEFWKRLKLVQMLLEPIVEAIAMLEQDTCCISLVYWQFSQLRRTAVYNAHIPNLPRGVQTSILASINGKWDFLHTDTMGVSFLLD</sequence>
<evidence type="ECO:0000313" key="4">
    <source>
        <dbReference type="EMBL" id="KAE9135577.1"/>
    </source>
</evidence>
<evidence type="ECO:0000313" key="3">
    <source>
        <dbReference type="EMBL" id="KAE9100272.1"/>
    </source>
</evidence>
<dbReference type="Proteomes" id="UP000440367">
    <property type="component" value="Unassembled WGS sequence"/>
</dbReference>
<name>A0A6A3EHN6_9STRA</name>
<reference evidence="10 11" key="1">
    <citation type="submission" date="2018-08" db="EMBL/GenBank/DDBJ databases">
        <title>Genomic investigation of the strawberry pathogen Phytophthora fragariae indicates pathogenicity is determined by transcriptional variation in three key races.</title>
        <authorList>
            <person name="Adams T.M."/>
            <person name="Armitage A.D."/>
            <person name="Sobczyk M.K."/>
            <person name="Bates H.J."/>
            <person name="Dunwell J.M."/>
            <person name="Nellist C.F."/>
            <person name="Harrison R.J."/>
        </authorList>
    </citation>
    <scope>NUCLEOTIDE SEQUENCE [LARGE SCALE GENOMIC DNA]</scope>
    <source>
        <strain evidence="8 12">A4</strain>
        <strain evidence="7 13">BC-1</strain>
        <strain evidence="5 17">BC-23</strain>
        <strain evidence="6 11">NOV-27</strain>
        <strain evidence="4 14">NOV-5</strain>
        <strain evidence="3 15">NOV-71</strain>
        <strain evidence="9 18">NOV-77</strain>
        <strain evidence="1 10">NOV-9</strain>
        <strain evidence="2 16">SCRP245</strain>
    </source>
</reference>
<dbReference type="Proteomes" id="UP000437068">
    <property type="component" value="Unassembled WGS sequence"/>
</dbReference>
<evidence type="ECO:0000313" key="14">
    <source>
        <dbReference type="Proteomes" id="UP000440732"/>
    </source>
</evidence>
<evidence type="ECO:0000313" key="18">
    <source>
        <dbReference type="Proteomes" id="UP000486351"/>
    </source>
</evidence>
<dbReference type="EMBL" id="QXGF01001036">
    <property type="protein sequence ID" value="KAE8933205.1"/>
    <property type="molecule type" value="Genomic_DNA"/>
</dbReference>
<evidence type="ECO:0000313" key="11">
    <source>
        <dbReference type="Proteomes" id="UP000433483"/>
    </source>
</evidence>
<dbReference type="EMBL" id="QXGC01002167">
    <property type="protein sequence ID" value="KAE9189872.1"/>
    <property type="molecule type" value="Genomic_DNA"/>
</dbReference>
<evidence type="ECO:0000313" key="16">
    <source>
        <dbReference type="Proteomes" id="UP000460718"/>
    </source>
</evidence>
<evidence type="ECO:0000313" key="10">
    <source>
        <dbReference type="Proteomes" id="UP000429523"/>
    </source>
</evidence>
<dbReference type="EMBL" id="QXFY01000952">
    <property type="protein sequence ID" value="KAE9332364.1"/>
    <property type="molecule type" value="Genomic_DNA"/>
</dbReference>
<evidence type="ECO:0000313" key="6">
    <source>
        <dbReference type="EMBL" id="KAE9200255.1"/>
    </source>
</evidence>
<dbReference type="Proteomes" id="UP000429523">
    <property type="component" value="Unassembled WGS sequence"/>
</dbReference>
<dbReference type="Proteomes" id="UP000440732">
    <property type="component" value="Unassembled WGS sequence"/>
</dbReference>
<dbReference type="EMBL" id="QXGA01000922">
    <property type="protein sequence ID" value="KAE9135577.1"/>
    <property type="molecule type" value="Genomic_DNA"/>
</dbReference>
<dbReference type="AlphaFoldDB" id="A0A6A3EHN6"/>
<protein>
    <submittedName>
        <fullName evidence="1">Uncharacterized protein</fullName>
    </submittedName>
</protein>
<dbReference type="EMBL" id="QXGB01000957">
    <property type="protein sequence ID" value="KAE9200255.1"/>
    <property type="molecule type" value="Genomic_DNA"/>
</dbReference>
<evidence type="ECO:0000313" key="17">
    <source>
        <dbReference type="Proteomes" id="UP000476176"/>
    </source>
</evidence>
<dbReference type="Proteomes" id="UP000460718">
    <property type="component" value="Unassembled WGS sequence"/>
</dbReference>
<keyword evidence="11" id="KW-1185">Reference proteome</keyword>
<evidence type="ECO:0000313" key="1">
    <source>
        <dbReference type="EMBL" id="KAE8933205.1"/>
    </source>
</evidence>
<accession>A0A6A3EHN6</accession>
<comment type="caution">
    <text evidence="1">The sequence shown here is derived from an EMBL/GenBank/DDBJ whole genome shotgun (WGS) entry which is preliminary data.</text>
</comment>
<dbReference type="OrthoDB" id="89797at2759"/>